<dbReference type="SUPFAM" id="SSF52540">
    <property type="entry name" value="P-loop containing nucleoside triphosphate hydrolases"/>
    <property type="match status" value="2"/>
</dbReference>
<accession>A0ABT5BL37</accession>
<dbReference type="PANTHER" id="PTHR11638:SF18">
    <property type="entry name" value="HEAT SHOCK PROTEIN 104"/>
    <property type="match status" value="1"/>
</dbReference>
<keyword evidence="1" id="KW-0547">Nucleotide-binding</keyword>
<dbReference type="PRINTS" id="PR00300">
    <property type="entry name" value="CLPPROTEASEA"/>
</dbReference>
<evidence type="ECO:0000313" key="8">
    <source>
        <dbReference type="Proteomes" id="UP001217838"/>
    </source>
</evidence>
<name>A0ABT5BL37_9BACT</name>
<dbReference type="SMART" id="SM01086">
    <property type="entry name" value="ClpB_D2-small"/>
    <property type="match status" value="1"/>
</dbReference>
<dbReference type="SMART" id="SM00382">
    <property type="entry name" value="AAA"/>
    <property type="match status" value="2"/>
</dbReference>
<dbReference type="InterPro" id="IPR003959">
    <property type="entry name" value="ATPase_AAA_core"/>
</dbReference>
<gene>
    <name evidence="7" type="ORF">POL58_44040</name>
</gene>
<dbReference type="CDD" id="cd19499">
    <property type="entry name" value="RecA-like_ClpB_Hsp104-like"/>
    <property type="match status" value="1"/>
</dbReference>
<feature type="domain" description="AAA+ ATPase" evidence="4">
    <location>
        <begin position="537"/>
        <end position="706"/>
    </location>
</feature>
<dbReference type="InterPro" id="IPR045853">
    <property type="entry name" value="Pep_chain_release_fac_I_sf"/>
</dbReference>
<evidence type="ECO:0000313" key="7">
    <source>
        <dbReference type="EMBL" id="MDC0674802.1"/>
    </source>
</evidence>
<dbReference type="Pfam" id="PF10431">
    <property type="entry name" value="ClpB_D2-small"/>
    <property type="match status" value="1"/>
</dbReference>
<dbReference type="Pfam" id="PF03462">
    <property type="entry name" value="PCRF"/>
    <property type="match status" value="1"/>
</dbReference>
<reference evidence="7 8" key="1">
    <citation type="submission" date="2022-11" db="EMBL/GenBank/DDBJ databases">
        <title>Minimal conservation of predation-associated metabolite biosynthetic gene clusters underscores biosynthetic potential of Myxococcota including descriptions for ten novel species: Archangium lansinium sp. nov., Myxococcus landrumus sp. nov., Nannocystis bai.</title>
        <authorList>
            <person name="Ahearne A."/>
            <person name="Stevens C."/>
            <person name="Dowd S."/>
        </authorList>
    </citation>
    <scope>NUCLEOTIDE SEQUENCE [LARGE SCALE GENOMIC DNA]</scope>
    <source>
        <strain evidence="7 8">NCELM</strain>
    </source>
</reference>
<dbReference type="Gene3D" id="3.30.160.20">
    <property type="match status" value="1"/>
</dbReference>
<dbReference type="EMBL" id="JAQNDN010000025">
    <property type="protein sequence ID" value="MDC0674802.1"/>
    <property type="molecule type" value="Genomic_DNA"/>
</dbReference>
<dbReference type="SUPFAM" id="SSF75620">
    <property type="entry name" value="Release factor"/>
    <property type="match status" value="1"/>
</dbReference>
<dbReference type="Pfam" id="PF07724">
    <property type="entry name" value="AAA_2"/>
    <property type="match status" value="1"/>
</dbReference>
<evidence type="ECO:0000256" key="3">
    <source>
        <dbReference type="ARBA" id="ARBA00023186"/>
    </source>
</evidence>
<dbReference type="PANTHER" id="PTHR11638">
    <property type="entry name" value="ATP-DEPENDENT CLP PROTEASE"/>
    <property type="match status" value="1"/>
</dbReference>
<dbReference type="InterPro" id="IPR003593">
    <property type="entry name" value="AAA+_ATPase"/>
</dbReference>
<dbReference type="InterPro" id="IPR011989">
    <property type="entry name" value="ARM-like"/>
</dbReference>
<dbReference type="InterPro" id="IPR050130">
    <property type="entry name" value="ClpA_ClpB"/>
</dbReference>
<dbReference type="SMART" id="SM00937">
    <property type="entry name" value="PCRF"/>
    <property type="match status" value="1"/>
</dbReference>
<evidence type="ECO:0000259" key="4">
    <source>
        <dbReference type="SMART" id="SM00382"/>
    </source>
</evidence>
<dbReference type="InterPro" id="IPR001270">
    <property type="entry name" value="ClpA/B"/>
</dbReference>
<sequence length="1164" mass="125092">MSESTIDDLVRAVLADADQIQDLVDRLAHAEVAQVAELLISSHEVIRRAAVQSAKSRGEPELLQAVLGLIDDPRASVRAAVIEVVAARPSLLDDATVTRLLADDEEDVRKGAAGLARGRAALTPALLLALADGDWNVREAAAKSLGEADGDGVITALVERIGEDSDADVQRAAAASAERLLGARGDQGELAAPALATLRSVRTKLEATGPKFPALKRWVAGVLEREVDVKALREYGKLLSDEALAGRLPRAHGVEAVCDAIVRVLTGAGPRAAVLLGESGVGKTSIVHELTRRLALDPVNPWHVVRIAPPEFVTSTHYTGEWETKLAKITEQLHAPKRVLLYVPNLEQLSQIGTWSKSDTNVASMLAPYIERGNIAVLGESTTEAFRTGLGAINSLRRLFTPFEVSPTTPAETRAVLQAIADEAAVAVSDELLERLVELTAFYFSAASEPGRSAGVLRRVLADTASRREPLGERDVLAALSSSTGIPTAILDDAVPLDRAASRAFLESRVMGQTEAVEALVDLVTLVKAGLTDPDKPLGVLLFVGPTGVGKTELARSLAELLFGTPARLIRFDMSEFASYDAYERLLGRPDRGPGLLTEAVREAPFRVLLFDEIEKAHVNVFDLCLQIFDAGRLTDARGHTVDFRRTIIVLTSNIGSRIEREGPPGFARGAPRPPGRETATRELERAFRPEFLNRIDRIVNFRPLDEETAARIARRELAKVLERSGIRRRRLAVDVEPEVLSLLLREGYSLVFGARPLKRTVERMVLVPLARAIASGQAPPGSIVRLGAGHGRIEVAIVAPPSETRREPAAAAGDRSSVARVTTLAHRLAELRALAGPLELEKGKLLARTAESDFWSAGEQARAAFDTVYRLDGVLRALDELEAAVRVSEGEGVAMGAKELAELERRAEHLGMLLASSAPDRLADVFLALRLVASHGEGLGAVATLARMYLGFAERHGLKVQILDDRAGGDPGEDTAVLLVTGPGAHALLASESGLHEVTRGRGRGARNEEDARPTDRDFVRVEVLPAVGGAAAFAAHELRIAVRPLRRAHERLARPKWDVDLLHTPTMMALRAWSESRDDETLDQLRAYLRARIDAAAPTVGSPRTAADATATGAAAGAAVIRRYALGPTPVVRDLRTGKKSANLERVLSGRIEMFLATTTES</sequence>
<feature type="domain" description="Peptide chain release factor" evidence="5">
    <location>
        <begin position="883"/>
        <end position="993"/>
    </location>
</feature>
<evidence type="ECO:0000256" key="1">
    <source>
        <dbReference type="ARBA" id="ARBA00022741"/>
    </source>
</evidence>
<dbReference type="RefSeq" id="WP_272009316.1">
    <property type="nucleotide sequence ID" value="NZ_JAQNDN010000025.1"/>
</dbReference>
<proteinExistence type="predicted"/>
<protein>
    <submittedName>
        <fullName evidence="7">AAA family ATPase</fullName>
    </submittedName>
</protein>
<dbReference type="SUPFAM" id="SSF48371">
    <property type="entry name" value="ARM repeat"/>
    <property type="match status" value="1"/>
</dbReference>
<dbReference type="Pfam" id="PF13646">
    <property type="entry name" value="HEAT_2"/>
    <property type="match status" value="1"/>
</dbReference>
<evidence type="ECO:0000259" key="5">
    <source>
        <dbReference type="SMART" id="SM00937"/>
    </source>
</evidence>
<keyword evidence="3" id="KW-0143">Chaperone</keyword>
<evidence type="ECO:0000256" key="2">
    <source>
        <dbReference type="ARBA" id="ARBA00022840"/>
    </source>
</evidence>
<dbReference type="Proteomes" id="UP001217838">
    <property type="component" value="Unassembled WGS sequence"/>
</dbReference>
<dbReference type="InterPro" id="IPR005139">
    <property type="entry name" value="PCRF"/>
</dbReference>
<keyword evidence="8" id="KW-1185">Reference proteome</keyword>
<organism evidence="7 8">
    <name type="scientific">Nannocystis radixulma</name>
    <dbReference type="NCBI Taxonomy" id="2995305"/>
    <lineage>
        <taxon>Bacteria</taxon>
        <taxon>Pseudomonadati</taxon>
        <taxon>Myxococcota</taxon>
        <taxon>Polyangia</taxon>
        <taxon>Nannocystales</taxon>
        <taxon>Nannocystaceae</taxon>
        <taxon>Nannocystis</taxon>
    </lineage>
</organism>
<dbReference type="InterPro" id="IPR027417">
    <property type="entry name" value="P-loop_NTPase"/>
</dbReference>
<feature type="domain" description="Clp ATPase C-terminal" evidence="6">
    <location>
        <begin position="705"/>
        <end position="796"/>
    </location>
</feature>
<dbReference type="InterPro" id="IPR019489">
    <property type="entry name" value="Clp_ATPase_C"/>
</dbReference>
<dbReference type="Gene3D" id="1.25.10.10">
    <property type="entry name" value="Leucine-rich Repeat Variant"/>
    <property type="match status" value="1"/>
</dbReference>
<keyword evidence="2" id="KW-0067">ATP-binding</keyword>
<dbReference type="InterPro" id="IPR041664">
    <property type="entry name" value="AAA_16"/>
</dbReference>
<dbReference type="Pfam" id="PF13191">
    <property type="entry name" value="AAA_16"/>
    <property type="match status" value="1"/>
</dbReference>
<evidence type="ECO:0000259" key="6">
    <source>
        <dbReference type="SMART" id="SM01086"/>
    </source>
</evidence>
<dbReference type="Gene3D" id="1.10.8.60">
    <property type="match status" value="1"/>
</dbReference>
<feature type="domain" description="AAA+ ATPase" evidence="4">
    <location>
        <begin position="269"/>
        <end position="475"/>
    </location>
</feature>
<dbReference type="InterPro" id="IPR016024">
    <property type="entry name" value="ARM-type_fold"/>
</dbReference>
<dbReference type="Gene3D" id="3.40.50.300">
    <property type="entry name" value="P-loop containing nucleotide triphosphate hydrolases"/>
    <property type="match status" value="2"/>
</dbReference>
<comment type="caution">
    <text evidence="7">The sequence shown here is derived from an EMBL/GenBank/DDBJ whole genome shotgun (WGS) entry which is preliminary data.</text>
</comment>
<dbReference type="Gene3D" id="3.30.70.1660">
    <property type="match status" value="1"/>
</dbReference>